<dbReference type="PANTHER" id="PTHR43707:SF1">
    <property type="entry name" value="HISTIDINE--TRNA LIGASE, MITOCHONDRIAL-RELATED"/>
    <property type="match status" value="1"/>
</dbReference>
<gene>
    <name evidence="14" type="ORF">MNBD_GAMMA16-688</name>
</gene>
<dbReference type="InterPro" id="IPR004154">
    <property type="entry name" value="Anticodon-bd"/>
</dbReference>
<comment type="subunit">
    <text evidence="3">Homodimer.</text>
</comment>
<dbReference type="EMBL" id="UOFO01000143">
    <property type="protein sequence ID" value="VAW88349.1"/>
    <property type="molecule type" value="Genomic_DNA"/>
</dbReference>
<evidence type="ECO:0000256" key="12">
    <source>
        <dbReference type="ARBA" id="ARBA00047639"/>
    </source>
</evidence>
<evidence type="ECO:0000256" key="10">
    <source>
        <dbReference type="ARBA" id="ARBA00023146"/>
    </source>
</evidence>
<feature type="domain" description="Aminoacyl-transfer RNA synthetases class-II family profile" evidence="13">
    <location>
        <begin position="16"/>
        <end position="350"/>
    </location>
</feature>
<evidence type="ECO:0000256" key="7">
    <source>
        <dbReference type="ARBA" id="ARBA00022741"/>
    </source>
</evidence>
<evidence type="ECO:0000256" key="8">
    <source>
        <dbReference type="ARBA" id="ARBA00022840"/>
    </source>
</evidence>
<dbReference type="InterPro" id="IPR006195">
    <property type="entry name" value="aa-tRNA-synth_II"/>
</dbReference>
<dbReference type="Gene3D" id="3.40.50.800">
    <property type="entry name" value="Anticodon-binding domain"/>
    <property type="match status" value="1"/>
</dbReference>
<comment type="similarity">
    <text evidence="2">Belongs to the class-II aminoacyl-tRNA synthetase family.</text>
</comment>
<dbReference type="InterPro" id="IPR015807">
    <property type="entry name" value="His-tRNA-ligase"/>
</dbReference>
<comment type="subcellular location">
    <subcellularLocation>
        <location evidence="1">Cytoplasm</location>
    </subcellularLocation>
</comment>
<dbReference type="SUPFAM" id="SSF52954">
    <property type="entry name" value="Class II aaRS ABD-related"/>
    <property type="match status" value="1"/>
</dbReference>
<accession>A0A3B0ZQK8</accession>
<evidence type="ECO:0000256" key="9">
    <source>
        <dbReference type="ARBA" id="ARBA00022917"/>
    </source>
</evidence>
<reference evidence="14" key="1">
    <citation type="submission" date="2018-06" db="EMBL/GenBank/DDBJ databases">
        <authorList>
            <person name="Zhirakovskaya E."/>
        </authorList>
    </citation>
    <scope>NUCLEOTIDE SEQUENCE</scope>
</reference>
<evidence type="ECO:0000259" key="13">
    <source>
        <dbReference type="PROSITE" id="PS50862"/>
    </source>
</evidence>
<dbReference type="AlphaFoldDB" id="A0A3B0ZQK8"/>
<evidence type="ECO:0000256" key="4">
    <source>
        <dbReference type="ARBA" id="ARBA00012815"/>
    </source>
</evidence>
<dbReference type="SUPFAM" id="SSF55681">
    <property type="entry name" value="Class II aaRS and biotin synthetases"/>
    <property type="match status" value="1"/>
</dbReference>
<dbReference type="GO" id="GO:0004821">
    <property type="term" value="F:histidine-tRNA ligase activity"/>
    <property type="evidence" value="ECO:0007669"/>
    <property type="project" value="UniProtKB-EC"/>
</dbReference>
<proteinExistence type="inferred from homology"/>
<dbReference type="FunFam" id="3.30.930.10:FF:000005">
    <property type="entry name" value="Histidine--tRNA ligase"/>
    <property type="match status" value="1"/>
</dbReference>
<keyword evidence="6 14" id="KW-0436">Ligase</keyword>
<dbReference type="Gene3D" id="3.30.930.10">
    <property type="entry name" value="Bira Bifunctional Protein, Domain 2"/>
    <property type="match status" value="1"/>
</dbReference>
<dbReference type="InterPro" id="IPR036621">
    <property type="entry name" value="Anticodon-bd_dom_sf"/>
</dbReference>
<dbReference type="Pfam" id="PF13393">
    <property type="entry name" value="tRNA-synt_His"/>
    <property type="match status" value="1"/>
</dbReference>
<evidence type="ECO:0000256" key="6">
    <source>
        <dbReference type="ARBA" id="ARBA00022598"/>
    </source>
</evidence>
<dbReference type="PIRSF" id="PIRSF001549">
    <property type="entry name" value="His-tRNA_synth"/>
    <property type="match status" value="1"/>
</dbReference>
<keyword evidence="8" id="KW-0067">ATP-binding</keyword>
<keyword evidence="10 14" id="KW-0030">Aminoacyl-tRNA synthetase</keyword>
<dbReference type="EC" id="6.1.1.21" evidence="4"/>
<dbReference type="GO" id="GO:0005737">
    <property type="term" value="C:cytoplasm"/>
    <property type="evidence" value="ECO:0007669"/>
    <property type="project" value="UniProtKB-SubCell"/>
</dbReference>
<evidence type="ECO:0000256" key="2">
    <source>
        <dbReference type="ARBA" id="ARBA00008226"/>
    </source>
</evidence>
<dbReference type="InterPro" id="IPR041715">
    <property type="entry name" value="HisRS-like_core"/>
</dbReference>
<sequence length="446" mass="50827">MCSRVPEEMWRACKLEKQNYKYFMSERIQAIRGMHDLLPATTDRWQYVEQTLRQLMLQYGYKEIRFPVVEKTELFKRTIGEVTDIVEKEMYSFDDRNGDSLTLRPEGTAGCVRAGVEHGLLYNQTQKIWYTGPMFRYERPQKGRYRQFHQFGVETYGFSGPDIDAELIMMTARLWRRLGLSGLTLQLNSLGTVAVRQRYRTELITYLKQHESSLDEESKRRLTTNPLRVLDSKNTALKAVIAGAPKLIDYLDEESATHFQQLRQILDEAGLGYEVNPCLVRGLDYYGKTVFEWVTDKLGAQGTVCAGGRYDGLVEQLGGKATPAIGFAMGMERLLALMEEESALPAPLTPHGYLVLVGELAVQQGMVLAEQWRDQFPELRLVVNCGGGGFKSQMKKADKSQAVVALILGEDEINSDVITIKYLRERREQKSVAMNELVLFVEQLVT</sequence>
<keyword evidence="9" id="KW-0648">Protein biosynthesis</keyword>
<dbReference type="GO" id="GO:0005524">
    <property type="term" value="F:ATP binding"/>
    <property type="evidence" value="ECO:0007669"/>
    <property type="project" value="UniProtKB-KW"/>
</dbReference>
<evidence type="ECO:0000256" key="3">
    <source>
        <dbReference type="ARBA" id="ARBA00011738"/>
    </source>
</evidence>
<dbReference type="GO" id="GO:0006427">
    <property type="term" value="P:histidyl-tRNA aminoacylation"/>
    <property type="evidence" value="ECO:0007669"/>
    <property type="project" value="InterPro"/>
</dbReference>
<organism evidence="14">
    <name type="scientific">hydrothermal vent metagenome</name>
    <dbReference type="NCBI Taxonomy" id="652676"/>
    <lineage>
        <taxon>unclassified sequences</taxon>
        <taxon>metagenomes</taxon>
        <taxon>ecological metagenomes</taxon>
    </lineage>
</organism>
<dbReference type="HAMAP" id="MF_00127">
    <property type="entry name" value="His_tRNA_synth"/>
    <property type="match status" value="1"/>
</dbReference>
<dbReference type="InterPro" id="IPR004516">
    <property type="entry name" value="HisRS/HisZ"/>
</dbReference>
<dbReference type="PROSITE" id="PS50862">
    <property type="entry name" value="AA_TRNA_LIGASE_II"/>
    <property type="match status" value="1"/>
</dbReference>
<evidence type="ECO:0000313" key="14">
    <source>
        <dbReference type="EMBL" id="VAW88349.1"/>
    </source>
</evidence>
<evidence type="ECO:0000256" key="5">
    <source>
        <dbReference type="ARBA" id="ARBA00022490"/>
    </source>
</evidence>
<dbReference type="PANTHER" id="PTHR43707">
    <property type="entry name" value="HISTIDYL-TRNA SYNTHETASE"/>
    <property type="match status" value="1"/>
</dbReference>
<keyword evidence="5" id="KW-0963">Cytoplasm</keyword>
<comment type="catalytic activity">
    <reaction evidence="12">
        <text>tRNA(His) + L-histidine + ATP = L-histidyl-tRNA(His) + AMP + diphosphate + H(+)</text>
        <dbReference type="Rhea" id="RHEA:17313"/>
        <dbReference type="Rhea" id="RHEA-COMP:9665"/>
        <dbReference type="Rhea" id="RHEA-COMP:9689"/>
        <dbReference type="ChEBI" id="CHEBI:15378"/>
        <dbReference type="ChEBI" id="CHEBI:30616"/>
        <dbReference type="ChEBI" id="CHEBI:33019"/>
        <dbReference type="ChEBI" id="CHEBI:57595"/>
        <dbReference type="ChEBI" id="CHEBI:78442"/>
        <dbReference type="ChEBI" id="CHEBI:78527"/>
        <dbReference type="ChEBI" id="CHEBI:456215"/>
        <dbReference type="EC" id="6.1.1.21"/>
    </reaction>
</comment>
<dbReference type="NCBIfam" id="TIGR00442">
    <property type="entry name" value="hisS"/>
    <property type="match status" value="1"/>
</dbReference>
<protein>
    <recommendedName>
        <fullName evidence="4">histidine--tRNA ligase</fullName>
        <ecNumber evidence="4">6.1.1.21</ecNumber>
    </recommendedName>
    <alternativeName>
        <fullName evidence="11">Histidyl-tRNA synthetase</fullName>
    </alternativeName>
</protein>
<dbReference type="Pfam" id="PF03129">
    <property type="entry name" value="HGTP_anticodon"/>
    <property type="match status" value="1"/>
</dbReference>
<evidence type="ECO:0000256" key="1">
    <source>
        <dbReference type="ARBA" id="ARBA00004496"/>
    </source>
</evidence>
<name>A0A3B0ZQK8_9ZZZZ</name>
<dbReference type="CDD" id="cd00773">
    <property type="entry name" value="HisRS-like_core"/>
    <property type="match status" value="1"/>
</dbReference>
<dbReference type="InterPro" id="IPR045864">
    <property type="entry name" value="aa-tRNA-synth_II/BPL/LPL"/>
</dbReference>
<keyword evidence="7" id="KW-0547">Nucleotide-binding</keyword>
<evidence type="ECO:0000256" key="11">
    <source>
        <dbReference type="ARBA" id="ARBA00030619"/>
    </source>
</evidence>